<protein>
    <submittedName>
        <fullName evidence="1">Uncharacterized protein</fullName>
    </submittedName>
</protein>
<name>A0AAE0ZCH2_9GAST</name>
<dbReference type="EMBL" id="JAWDGP010004196">
    <property type="protein sequence ID" value="KAK3766745.1"/>
    <property type="molecule type" value="Genomic_DNA"/>
</dbReference>
<keyword evidence="2" id="KW-1185">Reference proteome</keyword>
<sequence>MNHLIGSWRKGWTSGRYRISPDSRFLAGGVDIGSVSDITGQSVPRGRGGHRVGIGYHWTVGSWRVEWTSGRYRISLDSRFLAAGVDIGSVSDITGQLVPGGRGGGDIESVSDITGQLIPGGRGGHRVGIGYHWTVGSWRQEWTSGRYRITLDNRFLAAGVDIGSVSDITGQSVPGGRGGHRVGIGYHWTVGSWRVEWTSGRYRISLDSRFLAAGVDIGSVSDITGQSVPGDQLTVASGHYRLSEAASWSRHGQALIKRPGLVMAE</sequence>
<dbReference type="AlphaFoldDB" id="A0AAE0ZCH2"/>
<gene>
    <name evidence="1" type="ORF">RRG08_047268</name>
</gene>
<reference evidence="1" key="1">
    <citation type="journal article" date="2023" name="G3 (Bethesda)">
        <title>A reference genome for the long-term kleptoplast-retaining sea slug Elysia crispata morphotype clarki.</title>
        <authorList>
            <person name="Eastman K.E."/>
            <person name="Pendleton A.L."/>
            <person name="Shaikh M.A."/>
            <person name="Suttiyut T."/>
            <person name="Ogas R."/>
            <person name="Tomko P."/>
            <person name="Gavelis G."/>
            <person name="Widhalm J.R."/>
            <person name="Wisecaver J.H."/>
        </authorList>
    </citation>
    <scope>NUCLEOTIDE SEQUENCE</scope>
    <source>
        <strain evidence="1">ECLA1</strain>
    </source>
</reference>
<organism evidence="1 2">
    <name type="scientific">Elysia crispata</name>
    <name type="common">lettuce slug</name>
    <dbReference type="NCBI Taxonomy" id="231223"/>
    <lineage>
        <taxon>Eukaryota</taxon>
        <taxon>Metazoa</taxon>
        <taxon>Spiralia</taxon>
        <taxon>Lophotrochozoa</taxon>
        <taxon>Mollusca</taxon>
        <taxon>Gastropoda</taxon>
        <taxon>Heterobranchia</taxon>
        <taxon>Euthyneura</taxon>
        <taxon>Panpulmonata</taxon>
        <taxon>Sacoglossa</taxon>
        <taxon>Placobranchoidea</taxon>
        <taxon>Plakobranchidae</taxon>
        <taxon>Elysia</taxon>
    </lineage>
</organism>
<evidence type="ECO:0000313" key="2">
    <source>
        <dbReference type="Proteomes" id="UP001283361"/>
    </source>
</evidence>
<comment type="caution">
    <text evidence="1">The sequence shown here is derived from an EMBL/GenBank/DDBJ whole genome shotgun (WGS) entry which is preliminary data.</text>
</comment>
<proteinExistence type="predicted"/>
<dbReference type="Proteomes" id="UP001283361">
    <property type="component" value="Unassembled WGS sequence"/>
</dbReference>
<evidence type="ECO:0000313" key="1">
    <source>
        <dbReference type="EMBL" id="KAK3766745.1"/>
    </source>
</evidence>
<accession>A0AAE0ZCH2</accession>